<dbReference type="PANTHER" id="PTHR13129">
    <property type="entry name" value="VPRBP PROTEIN-RELATED"/>
    <property type="match status" value="1"/>
</dbReference>
<dbReference type="GO" id="GO:0006325">
    <property type="term" value="P:chromatin organization"/>
    <property type="evidence" value="ECO:0007669"/>
    <property type="project" value="UniProtKB-KW"/>
</dbReference>
<dbReference type="GO" id="GO:0005813">
    <property type="term" value="C:centrosome"/>
    <property type="evidence" value="ECO:0007669"/>
    <property type="project" value="UniProtKB-SubCell"/>
</dbReference>
<keyword evidence="16" id="KW-0067">ATP-binding</keyword>
<dbReference type="PROSITE" id="PS50896">
    <property type="entry name" value="LISH"/>
    <property type="match status" value="1"/>
</dbReference>
<keyword evidence="20" id="KW-0804">Transcription</keyword>
<feature type="compositionally biased region" description="Acidic residues" evidence="28">
    <location>
        <begin position="1352"/>
        <end position="1374"/>
    </location>
</feature>
<comment type="caution">
    <text evidence="29">The sequence shown here is derived from an EMBL/GenBank/DDBJ whole genome shotgun (WGS) entry which is preliminary data.</text>
</comment>
<keyword evidence="19" id="KW-0805">Transcription regulation</keyword>
<dbReference type="SUPFAM" id="SSF50978">
    <property type="entry name" value="WD40 repeat-like"/>
    <property type="match status" value="1"/>
</dbReference>
<keyword evidence="17" id="KW-0156">Chromatin regulator</keyword>
<evidence type="ECO:0000256" key="17">
    <source>
        <dbReference type="ARBA" id="ARBA00022853"/>
    </source>
</evidence>
<comment type="catalytic activity">
    <reaction evidence="23">
        <text>L-threonyl-[protein] + ATP = O-phospho-L-threonyl-[protein] + ADP + H(+)</text>
        <dbReference type="Rhea" id="RHEA:46608"/>
        <dbReference type="Rhea" id="RHEA-COMP:11060"/>
        <dbReference type="Rhea" id="RHEA-COMP:11605"/>
        <dbReference type="ChEBI" id="CHEBI:15378"/>
        <dbReference type="ChEBI" id="CHEBI:30013"/>
        <dbReference type="ChEBI" id="CHEBI:30616"/>
        <dbReference type="ChEBI" id="CHEBI:61977"/>
        <dbReference type="ChEBI" id="CHEBI:456216"/>
        <dbReference type="EC" id="2.7.11.1"/>
    </reaction>
</comment>
<dbReference type="InterPro" id="IPR016024">
    <property type="entry name" value="ARM-type_fold"/>
</dbReference>
<evidence type="ECO:0000256" key="3">
    <source>
        <dbReference type="ARBA" id="ARBA00004906"/>
    </source>
</evidence>
<keyword evidence="15" id="KW-0833">Ubl conjugation pathway</keyword>
<keyword evidence="8" id="KW-0597">Phosphoprotein</keyword>
<evidence type="ECO:0000256" key="19">
    <source>
        <dbReference type="ARBA" id="ARBA00023015"/>
    </source>
</evidence>
<evidence type="ECO:0000256" key="11">
    <source>
        <dbReference type="ARBA" id="ARBA00022679"/>
    </source>
</evidence>
<feature type="compositionally biased region" description="Low complexity" evidence="28">
    <location>
        <begin position="1384"/>
        <end position="1394"/>
    </location>
</feature>
<feature type="region of interest" description="Disordered" evidence="28">
    <location>
        <begin position="878"/>
        <end position="910"/>
    </location>
</feature>
<keyword evidence="21" id="KW-0206">Cytoskeleton</keyword>
<dbReference type="GO" id="GO:0005634">
    <property type="term" value="C:nucleus"/>
    <property type="evidence" value="ECO:0007669"/>
    <property type="project" value="UniProtKB-SubCell"/>
</dbReference>
<dbReference type="SUPFAM" id="SSF48371">
    <property type="entry name" value="ARM repeat"/>
    <property type="match status" value="2"/>
</dbReference>
<dbReference type="InterPro" id="IPR015943">
    <property type="entry name" value="WD40/YVTN_repeat-like_dom_sf"/>
</dbReference>
<protein>
    <recommendedName>
        <fullName evidence="26">DDB1- and CUL4-associated factor 1</fullName>
        <ecNumber evidence="5">2.7.11.1</ecNumber>
    </recommendedName>
    <alternativeName>
        <fullName evidence="27">Serine/threonine-protein kinase VPRBP</fullName>
    </alternativeName>
</protein>
<dbReference type="InterPro" id="IPR006594">
    <property type="entry name" value="LisH"/>
</dbReference>
<dbReference type="UniPathway" id="UPA00143"/>
<evidence type="ECO:0000256" key="18">
    <source>
        <dbReference type="ARBA" id="ARBA00022990"/>
    </source>
</evidence>
<dbReference type="Proteomes" id="UP000801492">
    <property type="component" value="Unassembled WGS sequence"/>
</dbReference>
<dbReference type="GO" id="GO:0004674">
    <property type="term" value="F:protein serine/threonine kinase activity"/>
    <property type="evidence" value="ECO:0007669"/>
    <property type="project" value="UniProtKB-KW"/>
</dbReference>
<evidence type="ECO:0000256" key="8">
    <source>
        <dbReference type="ARBA" id="ARBA00022553"/>
    </source>
</evidence>
<evidence type="ECO:0000256" key="24">
    <source>
        <dbReference type="ARBA" id="ARBA00048679"/>
    </source>
</evidence>
<evidence type="ECO:0000256" key="10">
    <source>
        <dbReference type="ARBA" id="ARBA00022581"/>
    </source>
</evidence>
<feature type="compositionally biased region" description="Polar residues" evidence="28">
    <location>
        <begin position="878"/>
        <end position="907"/>
    </location>
</feature>
<sequence>MEPQNATNSLTEVTTLIREWEDAQNQPNYNPVPTLTKLAEIIEIETENYLKMDPDPFDERHPSRTDPDCKLGQILKVLFRKDNFMTKLVNDYLRDTYYSRMNITGRDVDELNIVSCRLMLDIMPGLETSVVFQPDMDGLILRLIKWATNSMEPLQSYATGLLAAAMEIPEIATRYREQNGKLIPLLLQRLRTFQGLSCETSHSTNIVRPFAHLSSMKSPPYIKDFNKNSKNSKPAEAVKKVNDNFDSIDEEMERRRKRIKLDSDISNSNSLIRNTGGVVISETSNSSWAELESYMIGTLQLYPPTLATKQILILRYLIPMGEYQEFLSHVFEHNALELILYYVNVKETKEARLAFEALKFLAALLCHKKFSIEFIQGKGLECLLEVPRPSIAATGVSICLYYLGYCEEAMERVCLLPKYIVSHLVKYALWLLECSHDSGRCHATMFFGLTFQFRVILEEFDEQDGLRKLHNVISTLPILSSEDNTPPINEDAECAARQIVRHVCVAYKRYLEAHLHIKVEQLRRSQLRPNERTFGPIIPSQPSYKACKSSPEEVQQQIETLLQSMPFRAHWQPVDQLMKLGGITLLLKIIAFAYEWNYSGRAETVRCALDVLAIACVIPKVVLLFCDRVDLPEETVTVGINIILGAADGEIVADPDVQKAALRVIVNCVCAPIHRIGATVTRYSSTGGGTASPSKKTKFKSSEELIQKVWESVRSNSGIMVLIQLMNVKTPITDADCIRTLACKALAGLARSDTVRQIVSKLPLLTSGQLQTLMRDPILQEKRQEHVSFQKYALELLERLSGKTKHTGNDLEVSLNNIHKANIVAQTKIHFNDRQLLLLIHQHLMSKGLVDTATVLQKEANLANAITIGRLHPPNTFRYTSSTSTPNRTRLSFSSPSLRTPTQNAVNHSDENIFNGATPSTSIKIKKKTMQVAQSINLIAKPRLQKQLSAEPHVKVMIPSQINEELENEQPRITLDSIITEYLTNQHALCKNPMATCPQFNLFVPHKCPDPKPKIQAANNFAMRSARRQIGYQSKVLDRKLIHSRFCPVHTIRLPNDDGFYTCVKFLPGDQHIIVGSYTGEIRVFNINSGSANEESTFSAHDSYVVHIEPNREGNLLLSSSTWGRPLSALWSLNGYEMKYAFDDEEYIEFSKATQDRIIGTKGEIATIYDVNTGTSITRLVPTVSNQYTRNKATFSPNDDLVLSDGVLFDVGSGHQIHKLDKLNQMQSGVFHPNGLEIVSNTEVWDIRTFQLLKTVPVLNQCQVVFAPVNSTMYAISLEQEVDEDPTFDSSFKTVDASDYSSIATIDVRRNVYDLAVNRFDTQIAVVENQGVYHAPQESVVRLYDVGRKRDDEDEQEEEDDEEEDMSGSDDDGSENGTASTIIGDAQNNDNNGNNEDDGGGGNDSDGSWTDISDDSDDSHGNYSSGMSAIEDLLFEF</sequence>
<keyword evidence="14" id="KW-0418">Kinase</keyword>
<evidence type="ECO:0000256" key="23">
    <source>
        <dbReference type="ARBA" id="ARBA00047899"/>
    </source>
</evidence>
<evidence type="ECO:0000256" key="2">
    <source>
        <dbReference type="ARBA" id="ARBA00004300"/>
    </source>
</evidence>
<evidence type="ECO:0000256" key="26">
    <source>
        <dbReference type="ARBA" id="ARBA00071147"/>
    </source>
</evidence>
<comment type="pathway">
    <text evidence="3">Protein modification; protein ubiquitination.</text>
</comment>
<keyword evidence="30" id="KW-1185">Reference proteome</keyword>
<evidence type="ECO:0000256" key="25">
    <source>
        <dbReference type="ARBA" id="ARBA00063313"/>
    </source>
</evidence>
<comment type="subunit">
    <text evidence="25">Component of the DCX (DDB1-CUL4-X-box) E3 ubiquitin-protein ligase complex, named CUL4A-RBX1-DDB1-DCAF1/VPRBP complex. Interacts with DDB1; the interaction is direct. Also forms a ternary complex with DDA1 and DDB1. Interacts with NF2 (via FERM domain). Component of the EDVP complex, a E3 ligase complex containing DYRK2, EDD/UBR5, DDB1 and DCAF1. Interacts with DYRK2; the interaction is direct. Interacts with RAG1; the interaction is direct. Interacts with LLGL1 and LLGL2. Interacts with histone H3. Interacts with ESR1 and LATS1; probably recruited by LATS1 to promote ESR1 ubiquitination and ubiquitin-mediated proteasomal degradation. Directly interacts with TET1, TET2 and TET3 (via C-terminus). Interacts with CEP78; promoting DCAF1 localization to centrosomes.</text>
</comment>
<keyword evidence="10" id="KW-0945">Host-virus interaction</keyword>
<proteinExistence type="inferred from homology"/>
<evidence type="ECO:0000256" key="12">
    <source>
        <dbReference type="ARBA" id="ARBA00022737"/>
    </source>
</evidence>
<gene>
    <name evidence="29" type="ORF">ILUMI_23322</name>
</gene>
<evidence type="ECO:0000256" key="27">
    <source>
        <dbReference type="ARBA" id="ARBA00078221"/>
    </source>
</evidence>
<evidence type="ECO:0000313" key="29">
    <source>
        <dbReference type="EMBL" id="KAF2882810.1"/>
    </source>
</evidence>
<keyword evidence="12" id="KW-0677">Repeat</keyword>
<name>A0A8K0FWY9_IGNLU</name>
<evidence type="ECO:0000256" key="5">
    <source>
        <dbReference type="ARBA" id="ARBA00012513"/>
    </source>
</evidence>
<keyword evidence="11" id="KW-0808">Transferase</keyword>
<keyword evidence="9" id="KW-0853">WD repeat</keyword>
<dbReference type="GO" id="GO:0080008">
    <property type="term" value="C:Cul4-RING E3 ubiquitin ligase complex"/>
    <property type="evidence" value="ECO:0007669"/>
    <property type="project" value="TreeGrafter"/>
</dbReference>
<dbReference type="PANTHER" id="PTHR13129:SF4">
    <property type="entry name" value="DDB1- AND CUL4-ASSOCIATED FACTOR 1"/>
    <property type="match status" value="1"/>
</dbReference>
<organism evidence="29 30">
    <name type="scientific">Ignelater luminosus</name>
    <name type="common">Cucubano</name>
    <name type="synonym">Pyrophorus luminosus</name>
    <dbReference type="NCBI Taxonomy" id="2038154"/>
    <lineage>
        <taxon>Eukaryota</taxon>
        <taxon>Metazoa</taxon>
        <taxon>Ecdysozoa</taxon>
        <taxon>Arthropoda</taxon>
        <taxon>Hexapoda</taxon>
        <taxon>Insecta</taxon>
        <taxon>Pterygota</taxon>
        <taxon>Neoptera</taxon>
        <taxon>Endopterygota</taxon>
        <taxon>Coleoptera</taxon>
        <taxon>Polyphaga</taxon>
        <taxon>Elateriformia</taxon>
        <taxon>Elateroidea</taxon>
        <taxon>Elateridae</taxon>
        <taxon>Agrypninae</taxon>
        <taxon>Pyrophorini</taxon>
        <taxon>Ignelater</taxon>
    </lineage>
</organism>
<dbReference type="InterPro" id="IPR036322">
    <property type="entry name" value="WD40_repeat_dom_sf"/>
</dbReference>
<evidence type="ECO:0000256" key="14">
    <source>
        <dbReference type="ARBA" id="ARBA00022777"/>
    </source>
</evidence>
<evidence type="ECO:0000256" key="9">
    <source>
        <dbReference type="ARBA" id="ARBA00022574"/>
    </source>
</evidence>
<evidence type="ECO:0000256" key="13">
    <source>
        <dbReference type="ARBA" id="ARBA00022741"/>
    </source>
</evidence>
<keyword evidence="22" id="KW-0539">Nucleus</keyword>
<keyword evidence="18" id="KW-0007">Acetylation</keyword>
<evidence type="ECO:0000256" key="15">
    <source>
        <dbReference type="ARBA" id="ARBA00022786"/>
    </source>
</evidence>
<accession>A0A8K0FWY9</accession>
<evidence type="ECO:0000256" key="1">
    <source>
        <dbReference type="ARBA" id="ARBA00004123"/>
    </source>
</evidence>
<dbReference type="Gene3D" id="2.130.10.10">
    <property type="entry name" value="YVTN repeat-like/Quinoprotein amine dehydrogenase"/>
    <property type="match status" value="1"/>
</dbReference>
<evidence type="ECO:0000256" key="7">
    <source>
        <dbReference type="ARBA" id="ARBA00022527"/>
    </source>
</evidence>
<keyword evidence="6" id="KW-0963">Cytoplasm</keyword>
<evidence type="ECO:0000256" key="4">
    <source>
        <dbReference type="ARBA" id="ARBA00008845"/>
    </source>
</evidence>
<keyword evidence="7" id="KW-0723">Serine/threonine-protein kinase</keyword>
<comment type="subcellular location">
    <subcellularLocation>
        <location evidence="2">Cytoplasm</location>
        <location evidence="2">Cytoskeleton</location>
        <location evidence="2">Microtubule organizing center</location>
        <location evidence="2">Centrosome</location>
    </subcellularLocation>
    <subcellularLocation>
        <location evidence="1">Nucleus</location>
    </subcellularLocation>
</comment>
<feature type="region of interest" description="Disordered" evidence="28">
    <location>
        <begin position="1347"/>
        <end position="1426"/>
    </location>
</feature>
<comment type="similarity">
    <text evidence="4">Belongs to the VPRBP/DCAF1 family.</text>
</comment>
<evidence type="ECO:0000256" key="20">
    <source>
        <dbReference type="ARBA" id="ARBA00023163"/>
    </source>
</evidence>
<dbReference type="OrthoDB" id="27563at2759"/>
<evidence type="ECO:0000256" key="22">
    <source>
        <dbReference type="ARBA" id="ARBA00023242"/>
    </source>
</evidence>
<evidence type="ECO:0000256" key="6">
    <source>
        <dbReference type="ARBA" id="ARBA00022490"/>
    </source>
</evidence>
<dbReference type="GO" id="GO:0005524">
    <property type="term" value="F:ATP binding"/>
    <property type="evidence" value="ECO:0007669"/>
    <property type="project" value="UniProtKB-KW"/>
</dbReference>
<comment type="catalytic activity">
    <reaction evidence="24">
        <text>L-seryl-[protein] + ATP = O-phospho-L-seryl-[protein] + ADP + H(+)</text>
        <dbReference type="Rhea" id="RHEA:17989"/>
        <dbReference type="Rhea" id="RHEA-COMP:9863"/>
        <dbReference type="Rhea" id="RHEA-COMP:11604"/>
        <dbReference type="ChEBI" id="CHEBI:15378"/>
        <dbReference type="ChEBI" id="CHEBI:29999"/>
        <dbReference type="ChEBI" id="CHEBI:30616"/>
        <dbReference type="ChEBI" id="CHEBI:83421"/>
        <dbReference type="ChEBI" id="CHEBI:456216"/>
        <dbReference type="EC" id="2.7.11.1"/>
    </reaction>
</comment>
<dbReference type="EC" id="2.7.11.1" evidence="5"/>
<dbReference type="InterPro" id="IPR033270">
    <property type="entry name" value="VPRBP/DCAF1"/>
</dbReference>
<dbReference type="GO" id="GO:0016567">
    <property type="term" value="P:protein ubiquitination"/>
    <property type="evidence" value="ECO:0007669"/>
    <property type="project" value="UniProtKB-UniPathway"/>
</dbReference>
<evidence type="ECO:0000256" key="21">
    <source>
        <dbReference type="ARBA" id="ARBA00023212"/>
    </source>
</evidence>
<dbReference type="SMART" id="SM00667">
    <property type="entry name" value="LisH"/>
    <property type="match status" value="1"/>
</dbReference>
<dbReference type="FunFam" id="2.130.10.10:FF:000055">
    <property type="entry name" value="DDB1 and CUL4-associated factor 1"/>
    <property type="match status" value="1"/>
</dbReference>
<dbReference type="EMBL" id="VTPC01090587">
    <property type="protein sequence ID" value="KAF2882810.1"/>
    <property type="molecule type" value="Genomic_DNA"/>
</dbReference>
<evidence type="ECO:0000256" key="28">
    <source>
        <dbReference type="SAM" id="MobiDB-lite"/>
    </source>
</evidence>
<evidence type="ECO:0000313" key="30">
    <source>
        <dbReference type="Proteomes" id="UP000801492"/>
    </source>
</evidence>
<evidence type="ECO:0000256" key="16">
    <source>
        <dbReference type="ARBA" id="ARBA00022840"/>
    </source>
</evidence>
<keyword evidence="13" id="KW-0547">Nucleotide-binding</keyword>
<reference evidence="29" key="1">
    <citation type="submission" date="2019-08" db="EMBL/GenBank/DDBJ databases">
        <title>The genome of the North American firefly Photinus pyralis.</title>
        <authorList>
            <consortium name="Photinus pyralis genome working group"/>
            <person name="Fallon T.R."/>
            <person name="Sander Lower S.E."/>
            <person name="Weng J.-K."/>
        </authorList>
    </citation>
    <scope>NUCLEOTIDE SEQUENCE</scope>
    <source>
        <strain evidence="29">TRF0915ILg1</strain>
        <tissue evidence="29">Whole body</tissue>
    </source>
</reference>